<dbReference type="PROSITE" id="PS51257">
    <property type="entry name" value="PROKAR_LIPOPROTEIN"/>
    <property type="match status" value="1"/>
</dbReference>
<feature type="region of interest" description="Disordered" evidence="1">
    <location>
        <begin position="131"/>
        <end position="152"/>
    </location>
</feature>
<dbReference type="InterPro" id="IPR004864">
    <property type="entry name" value="LEA_2"/>
</dbReference>
<sequence>MKHYWPVAALCLSLAACDTYRWQKPTFTVLDIRPVRASLAEPELDLTLDIGNPNDRVITATGLAFDLKIDGRPVASSVPSPALTLAPGAATRVTLRVKGRLEELLPLLARYREIRRDGVAYELDGRVEDINGKGPMPFKKQGVWKSRPPADR</sequence>
<dbReference type="RefSeq" id="WP_189530179.1">
    <property type="nucleotide sequence ID" value="NZ_BMYX01000001.1"/>
</dbReference>
<feature type="domain" description="Late embryogenesis abundant protein LEA-2 subgroup" evidence="2">
    <location>
        <begin position="47"/>
        <end position="142"/>
    </location>
</feature>
<reference evidence="3" key="1">
    <citation type="journal article" date="2014" name="Int. J. Syst. Evol. Microbiol.">
        <title>Complete genome sequence of Corynebacterium casei LMG S-19264T (=DSM 44701T), isolated from a smear-ripened cheese.</title>
        <authorList>
            <consortium name="US DOE Joint Genome Institute (JGI-PGF)"/>
            <person name="Walter F."/>
            <person name="Albersmeier A."/>
            <person name="Kalinowski J."/>
            <person name="Ruckert C."/>
        </authorList>
    </citation>
    <scope>NUCLEOTIDE SEQUENCE</scope>
    <source>
        <strain evidence="3">KCTC 32182</strain>
    </source>
</reference>
<dbReference type="AlphaFoldDB" id="A0A918NWX1"/>
<dbReference type="Pfam" id="PF03168">
    <property type="entry name" value="LEA_2"/>
    <property type="match status" value="1"/>
</dbReference>
<dbReference type="SUPFAM" id="SSF117070">
    <property type="entry name" value="LEA14-like"/>
    <property type="match status" value="1"/>
</dbReference>
<proteinExistence type="predicted"/>
<name>A0A918NWX1_9NEIS</name>
<dbReference type="Gene3D" id="2.60.40.1820">
    <property type="match status" value="1"/>
</dbReference>
<dbReference type="EMBL" id="BMYX01000001">
    <property type="protein sequence ID" value="GGY03199.1"/>
    <property type="molecule type" value="Genomic_DNA"/>
</dbReference>
<protein>
    <recommendedName>
        <fullName evidence="2">Late embryogenesis abundant protein LEA-2 subgroup domain-containing protein</fullName>
    </recommendedName>
</protein>
<gene>
    <name evidence="3" type="ORF">GCM10011289_01850</name>
</gene>
<evidence type="ECO:0000256" key="1">
    <source>
        <dbReference type="SAM" id="MobiDB-lite"/>
    </source>
</evidence>
<evidence type="ECO:0000313" key="3">
    <source>
        <dbReference type="EMBL" id="GGY03199.1"/>
    </source>
</evidence>
<reference evidence="3" key="2">
    <citation type="submission" date="2020-09" db="EMBL/GenBank/DDBJ databases">
        <authorList>
            <person name="Sun Q."/>
            <person name="Kim S."/>
        </authorList>
    </citation>
    <scope>NUCLEOTIDE SEQUENCE</scope>
    <source>
        <strain evidence="3">KCTC 32182</strain>
    </source>
</reference>
<dbReference type="Proteomes" id="UP000645257">
    <property type="component" value="Unassembled WGS sequence"/>
</dbReference>
<comment type="caution">
    <text evidence="3">The sequence shown here is derived from an EMBL/GenBank/DDBJ whole genome shotgun (WGS) entry which is preliminary data.</text>
</comment>
<accession>A0A918NWX1</accession>
<organism evidence="3 4">
    <name type="scientific">Paludibacterium paludis</name>
    <dbReference type="NCBI Taxonomy" id="1225769"/>
    <lineage>
        <taxon>Bacteria</taxon>
        <taxon>Pseudomonadati</taxon>
        <taxon>Pseudomonadota</taxon>
        <taxon>Betaproteobacteria</taxon>
        <taxon>Neisseriales</taxon>
        <taxon>Chromobacteriaceae</taxon>
        <taxon>Paludibacterium</taxon>
    </lineage>
</organism>
<evidence type="ECO:0000259" key="2">
    <source>
        <dbReference type="Pfam" id="PF03168"/>
    </source>
</evidence>
<keyword evidence="4" id="KW-1185">Reference proteome</keyword>
<evidence type="ECO:0000313" key="4">
    <source>
        <dbReference type="Proteomes" id="UP000645257"/>
    </source>
</evidence>